<dbReference type="InterPro" id="IPR007412">
    <property type="entry name" value="FlgM"/>
</dbReference>
<keyword evidence="11" id="KW-1185">Reference proteome</keyword>
<comment type="similarity">
    <text evidence="1">Belongs to the FlgM family.</text>
</comment>
<dbReference type="Pfam" id="PF04316">
    <property type="entry name" value="FlgM"/>
    <property type="match status" value="1"/>
</dbReference>
<evidence type="ECO:0000256" key="7">
    <source>
        <dbReference type="ARBA" id="ARBA00024739"/>
    </source>
</evidence>
<evidence type="ECO:0000256" key="1">
    <source>
        <dbReference type="ARBA" id="ARBA00005322"/>
    </source>
</evidence>
<proteinExistence type="inferred from homology"/>
<comment type="caution">
    <text evidence="10">The sequence shown here is derived from an EMBL/GenBank/DDBJ whole genome shotgun (WGS) entry which is preliminary data.</text>
</comment>
<evidence type="ECO:0000256" key="3">
    <source>
        <dbReference type="ARBA" id="ARBA00022491"/>
    </source>
</evidence>
<keyword evidence="5" id="KW-0805">Transcription regulation</keyword>
<accession>A0ABN1M832</accession>
<keyword evidence="6" id="KW-0804">Transcription</keyword>
<dbReference type="Proteomes" id="UP001500738">
    <property type="component" value="Unassembled WGS sequence"/>
</dbReference>
<dbReference type="NCBIfam" id="TIGR03824">
    <property type="entry name" value="FlgM_jcvi"/>
    <property type="match status" value="1"/>
</dbReference>
<evidence type="ECO:0000256" key="6">
    <source>
        <dbReference type="ARBA" id="ARBA00023163"/>
    </source>
</evidence>
<comment type="function">
    <text evidence="7">Responsible for the coupling of flagellin expression to flagellar assembly by preventing expression of the flagellin genes when a component of the middle class of proteins is defective. It negatively regulates flagellar genes by inhibiting the activity of FliA by directly binding to FliA.</text>
</comment>
<dbReference type="InterPro" id="IPR031316">
    <property type="entry name" value="FlgM_C"/>
</dbReference>
<protein>
    <recommendedName>
        <fullName evidence="2">Negative regulator of flagellin synthesis</fullName>
    </recommendedName>
    <alternativeName>
        <fullName evidence="8">Anti-sigma-28 factor</fullName>
    </alternativeName>
</protein>
<evidence type="ECO:0000259" key="9">
    <source>
        <dbReference type="Pfam" id="PF04316"/>
    </source>
</evidence>
<organism evidence="10 11">
    <name type="scientific">Sphingopyxis soli</name>
    <dbReference type="NCBI Taxonomy" id="592051"/>
    <lineage>
        <taxon>Bacteria</taxon>
        <taxon>Pseudomonadati</taxon>
        <taxon>Pseudomonadota</taxon>
        <taxon>Alphaproteobacteria</taxon>
        <taxon>Sphingomonadales</taxon>
        <taxon>Sphingomonadaceae</taxon>
        <taxon>Sphingopyxis</taxon>
    </lineage>
</organism>
<evidence type="ECO:0000256" key="8">
    <source>
        <dbReference type="ARBA" id="ARBA00030117"/>
    </source>
</evidence>
<evidence type="ECO:0000256" key="4">
    <source>
        <dbReference type="ARBA" id="ARBA00022795"/>
    </source>
</evidence>
<gene>
    <name evidence="10" type="ORF">GCM10009115_23830</name>
</gene>
<evidence type="ECO:0000313" key="11">
    <source>
        <dbReference type="Proteomes" id="UP001500738"/>
    </source>
</evidence>
<dbReference type="InterPro" id="IPR035890">
    <property type="entry name" value="Anti-sigma-28_factor_FlgM_sf"/>
</dbReference>
<evidence type="ECO:0000313" key="10">
    <source>
        <dbReference type="EMBL" id="GAA0865413.1"/>
    </source>
</evidence>
<feature type="domain" description="Anti-sigma-28 factor FlgM C-terminal" evidence="9">
    <location>
        <begin position="48"/>
        <end position="91"/>
    </location>
</feature>
<evidence type="ECO:0000256" key="5">
    <source>
        <dbReference type="ARBA" id="ARBA00023015"/>
    </source>
</evidence>
<name>A0ABN1M832_9SPHN</name>
<evidence type="ECO:0000256" key="2">
    <source>
        <dbReference type="ARBA" id="ARBA00017823"/>
    </source>
</evidence>
<reference evidence="10 11" key="1">
    <citation type="journal article" date="2019" name="Int. J. Syst. Evol. Microbiol.">
        <title>The Global Catalogue of Microorganisms (GCM) 10K type strain sequencing project: providing services to taxonomists for standard genome sequencing and annotation.</title>
        <authorList>
            <consortium name="The Broad Institute Genomics Platform"/>
            <consortium name="The Broad Institute Genome Sequencing Center for Infectious Disease"/>
            <person name="Wu L."/>
            <person name="Ma J."/>
        </authorList>
    </citation>
    <scope>NUCLEOTIDE SEQUENCE [LARGE SCALE GENOMIC DNA]</scope>
    <source>
        <strain evidence="10 11">JCM 15910</strain>
    </source>
</reference>
<keyword evidence="3" id="KW-0678">Repressor</keyword>
<dbReference type="EMBL" id="BAAAFE010000008">
    <property type="protein sequence ID" value="GAA0865413.1"/>
    <property type="molecule type" value="Genomic_DNA"/>
</dbReference>
<dbReference type="RefSeq" id="WP_058456558.1">
    <property type="nucleotide sequence ID" value="NZ_BAAAFE010000008.1"/>
</dbReference>
<dbReference type="SUPFAM" id="SSF101498">
    <property type="entry name" value="Anti-sigma factor FlgM"/>
    <property type="match status" value="1"/>
</dbReference>
<keyword evidence="4" id="KW-1005">Bacterial flagellum biogenesis</keyword>
<sequence>MSSDGKIGQVGGVSRTAPVRKIADSTLAAGAAPLRTAAPDALAGASLIRIASDLASMPPPVDSARVASLRTAINQGGYRVDAATIALAMLNYAQGRTE</sequence>